<gene>
    <name evidence="14" type="ORF">Scep_024940</name>
</gene>
<evidence type="ECO:0000256" key="10">
    <source>
        <dbReference type="PIRSR" id="PIRSR601929-2"/>
    </source>
</evidence>
<evidence type="ECO:0000256" key="9">
    <source>
        <dbReference type="PIRSR" id="PIRSR601929-1"/>
    </source>
</evidence>
<dbReference type="InterPro" id="IPR019780">
    <property type="entry name" value="Germin_Mn-BS"/>
</dbReference>
<keyword evidence="6 12" id="KW-0732">Signal</keyword>
<keyword evidence="5 9" id="KW-0479">Metal-binding</keyword>
<dbReference type="PRINTS" id="PR00325">
    <property type="entry name" value="GERMIN"/>
</dbReference>
<evidence type="ECO:0000256" key="2">
    <source>
        <dbReference type="ARBA" id="ARBA00007456"/>
    </source>
</evidence>
<evidence type="ECO:0000256" key="5">
    <source>
        <dbReference type="ARBA" id="ARBA00022723"/>
    </source>
</evidence>
<evidence type="ECO:0000256" key="7">
    <source>
        <dbReference type="ARBA" id="ARBA00023157"/>
    </source>
</evidence>
<evidence type="ECO:0000256" key="4">
    <source>
        <dbReference type="ARBA" id="ARBA00022525"/>
    </source>
</evidence>
<evidence type="ECO:0000313" key="15">
    <source>
        <dbReference type="Proteomes" id="UP001419268"/>
    </source>
</evidence>
<dbReference type="FunFam" id="2.60.120.10:FF:000047">
    <property type="entry name" value="Auxin-binding protein ABP19a"/>
    <property type="match status" value="1"/>
</dbReference>
<dbReference type="InterPro" id="IPR001929">
    <property type="entry name" value="Germin"/>
</dbReference>
<dbReference type="Pfam" id="PF00190">
    <property type="entry name" value="Cupin_1"/>
    <property type="match status" value="1"/>
</dbReference>
<feature type="binding site" evidence="10">
    <location>
        <position position="107"/>
    </location>
    <ligand>
        <name>Mn(2+)</name>
        <dbReference type="ChEBI" id="CHEBI:29035"/>
    </ligand>
</feature>
<feature type="signal peptide" evidence="12">
    <location>
        <begin position="1"/>
        <end position="24"/>
    </location>
</feature>
<feature type="domain" description="Cupin type-1" evidence="13">
    <location>
        <begin position="57"/>
        <end position="203"/>
    </location>
</feature>
<proteinExistence type="inferred from homology"/>
<dbReference type="InterPro" id="IPR014710">
    <property type="entry name" value="RmlC-like_jellyroll"/>
</dbReference>
<keyword evidence="8 9" id="KW-0464">Manganese</keyword>
<feature type="binding site" evidence="10">
    <location>
        <position position="151"/>
    </location>
    <ligand>
        <name>Mn(2+)</name>
        <dbReference type="ChEBI" id="CHEBI:29035"/>
    </ligand>
</feature>
<sequence length="213" mass="22037">MVKMVVIPLFFIAALLICSPSSHAADFCVGDLKGPTSPAGYSCKDPAKVTVDDFVYSGLAAVGNTTNLIKASVAPAFAAQFPGLNGLGISVARLDLAPGGVIPFHTHPAGNEVLTVLQGVICAGFVDTANKVYLKTLKKGDIMIFPTGLLHFQVNGGGSLATAIVSFSSSQPGLQILDYVLFANDLPSLLVEKTTFLDDAQVKKLKGALGGTN</sequence>
<evidence type="ECO:0000256" key="1">
    <source>
        <dbReference type="ARBA" id="ARBA00004271"/>
    </source>
</evidence>
<reference evidence="14 15" key="1">
    <citation type="submission" date="2024-01" db="EMBL/GenBank/DDBJ databases">
        <title>Genome assemblies of Stephania.</title>
        <authorList>
            <person name="Yang L."/>
        </authorList>
    </citation>
    <scope>NUCLEOTIDE SEQUENCE [LARGE SCALE GENOMIC DNA]</scope>
    <source>
        <strain evidence="14">JXDWG</strain>
        <tissue evidence="14">Leaf</tissue>
    </source>
</reference>
<dbReference type="PANTHER" id="PTHR31238">
    <property type="entry name" value="GERMIN-LIKE PROTEIN SUBFAMILY 3 MEMBER 3"/>
    <property type="match status" value="1"/>
</dbReference>
<protein>
    <recommendedName>
        <fullName evidence="12">Germin-like protein</fullName>
    </recommendedName>
</protein>
<comment type="subcellular location">
    <subcellularLocation>
        <location evidence="1 12">Secreted</location>
        <location evidence="1 12">Extracellular space</location>
        <location evidence="1 12">Apoplast</location>
    </subcellularLocation>
</comment>
<accession>A0AAP0F094</accession>
<feature type="binding site" evidence="9">
    <location>
        <position position="112"/>
    </location>
    <ligand>
        <name>oxalate</name>
        <dbReference type="ChEBI" id="CHEBI:30623"/>
    </ligand>
</feature>
<dbReference type="AlphaFoldDB" id="A0AAP0F094"/>
<organism evidence="14 15">
    <name type="scientific">Stephania cephalantha</name>
    <dbReference type="NCBI Taxonomy" id="152367"/>
    <lineage>
        <taxon>Eukaryota</taxon>
        <taxon>Viridiplantae</taxon>
        <taxon>Streptophyta</taxon>
        <taxon>Embryophyta</taxon>
        <taxon>Tracheophyta</taxon>
        <taxon>Spermatophyta</taxon>
        <taxon>Magnoliopsida</taxon>
        <taxon>Ranunculales</taxon>
        <taxon>Menispermaceae</taxon>
        <taxon>Menispermoideae</taxon>
        <taxon>Cissampelideae</taxon>
        <taxon>Stephania</taxon>
    </lineage>
</organism>
<evidence type="ECO:0000256" key="8">
    <source>
        <dbReference type="ARBA" id="ARBA00023211"/>
    </source>
</evidence>
<dbReference type="InterPro" id="IPR011051">
    <property type="entry name" value="RmlC_Cupin_sf"/>
</dbReference>
<comment type="similarity">
    <text evidence="2 12">Belongs to the germin family.</text>
</comment>
<dbReference type="InterPro" id="IPR006045">
    <property type="entry name" value="Cupin_1"/>
</dbReference>
<evidence type="ECO:0000313" key="14">
    <source>
        <dbReference type="EMBL" id="KAK9101510.1"/>
    </source>
</evidence>
<dbReference type="SUPFAM" id="SSF51182">
    <property type="entry name" value="RmlC-like cupins"/>
    <property type="match status" value="1"/>
</dbReference>
<dbReference type="Proteomes" id="UP001419268">
    <property type="component" value="Unassembled WGS sequence"/>
</dbReference>
<feature type="binding site" evidence="10">
    <location>
        <position position="112"/>
    </location>
    <ligand>
        <name>Mn(2+)</name>
        <dbReference type="ChEBI" id="CHEBI:29035"/>
    </ligand>
</feature>
<keyword evidence="15" id="KW-1185">Reference proteome</keyword>
<evidence type="ECO:0000256" key="6">
    <source>
        <dbReference type="ARBA" id="ARBA00022729"/>
    </source>
</evidence>
<feature type="binding site" evidence="9">
    <location>
        <position position="107"/>
    </location>
    <ligand>
        <name>oxalate</name>
        <dbReference type="ChEBI" id="CHEBI:30623"/>
    </ligand>
</feature>
<evidence type="ECO:0000259" key="13">
    <source>
        <dbReference type="SMART" id="SM00835"/>
    </source>
</evidence>
<feature type="disulfide bond" evidence="11">
    <location>
        <begin position="28"/>
        <end position="43"/>
    </location>
</feature>
<feature type="binding site" evidence="10">
    <location>
        <position position="105"/>
    </location>
    <ligand>
        <name>Mn(2+)</name>
        <dbReference type="ChEBI" id="CHEBI:29035"/>
    </ligand>
</feature>
<name>A0AAP0F094_9MAGN</name>
<dbReference type="EMBL" id="JBBNAG010000010">
    <property type="protein sequence ID" value="KAK9101510.1"/>
    <property type="molecule type" value="Genomic_DNA"/>
</dbReference>
<keyword evidence="4 12" id="KW-0964">Secreted</keyword>
<feature type="chain" id="PRO_5042672327" description="Germin-like protein" evidence="12">
    <location>
        <begin position="25"/>
        <end position="213"/>
    </location>
</feature>
<dbReference type="Gene3D" id="2.60.120.10">
    <property type="entry name" value="Jelly Rolls"/>
    <property type="match status" value="1"/>
</dbReference>
<dbReference type="SMART" id="SM00835">
    <property type="entry name" value="Cupin_1"/>
    <property type="match status" value="1"/>
</dbReference>
<dbReference type="GO" id="GO:0048046">
    <property type="term" value="C:apoplast"/>
    <property type="evidence" value="ECO:0007669"/>
    <property type="project" value="UniProtKB-SubCell"/>
</dbReference>
<dbReference type="GO" id="GO:0030145">
    <property type="term" value="F:manganese ion binding"/>
    <property type="evidence" value="ECO:0007669"/>
    <property type="project" value="UniProtKB-UniRule"/>
</dbReference>
<evidence type="ECO:0000256" key="11">
    <source>
        <dbReference type="PIRSR" id="PIRSR601929-3"/>
    </source>
</evidence>
<keyword evidence="3 12" id="KW-0052">Apoplast</keyword>
<evidence type="ECO:0000256" key="3">
    <source>
        <dbReference type="ARBA" id="ARBA00022523"/>
    </source>
</evidence>
<evidence type="ECO:0000256" key="12">
    <source>
        <dbReference type="RuleBase" id="RU366015"/>
    </source>
</evidence>
<dbReference type="PROSITE" id="PS00725">
    <property type="entry name" value="GERMIN"/>
    <property type="match status" value="1"/>
</dbReference>
<dbReference type="CDD" id="cd02241">
    <property type="entry name" value="cupin_OxOx"/>
    <property type="match status" value="1"/>
</dbReference>
<comment type="caution">
    <text evidence="14">The sequence shown here is derived from an EMBL/GenBank/DDBJ whole genome shotgun (WGS) entry which is preliminary data.</text>
</comment>
<keyword evidence="7 11" id="KW-1015">Disulfide bond</keyword>